<reference evidence="2" key="1">
    <citation type="submission" date="2023-11" db="EMBL/GenBank/DDBJ databases">
        <title>Genome assemblies of two species of porcelain crab, Petrolisthes cinctipes and Petrolisthes manimaculis (Anomura: Porcellanidae).</title>
        <authorList>
            <person name="Angst P."/>
        </authorList>
    </citation>
    <scope>NUCLEOTIDE SEQUENCE</scope>
    <source>
        <strain evidence="2">PB745_02</strain>
        <tissue evidence="2">Gill</tissue>
    </source>
</reference>
<comment type="caution">
    <text evidence="2">The sequence shown here is derived from an EMBL/GenBank/DDBJ whole genome shotgun (WGS) entry which is preliminary data.</text>
</comment>
<gene>
    <name evidence="2" type="ORF">Pmani_015707</name>
</gene>
<evidence type="ECO:0008006" key="4">
    <source>
        <dbReference type="Google" id="ProtNLM"/>
    </source>
</evidence>
<evidence type="ECO:0000256" key="1">
    <source>
        <dbReference type="SAM" id="MobiDB-lite"/>
    </source>
</evidence>
<proteinExistence type="predicted"/>
<evidence type="ECO:0000313" key="2">
    <source>
        <dbReference type="EMBL" id="KAK4312907.1"/>
    </source>
</evidence>
<name>A0AAE1PTW0_9EUCA</name>
<feature type="compositionally biased region" description="Polar residues" evidence="1">
    <location>
        <begin position="1"/>
        <end position="31"/>
    </location>
</feature>
<organism evidence="2 3">
    <name type="scientific">Petrolisthes manimaculis</name>
    <dbReference type="NCBI Taxonomy" id="1843537"/>
    <lineage>
        <taxon>Eukaryota</taxon>
        <taxon>Metazoa</taxon>
        <taxon>Ecdysozoa</taxon>
        <taxon>Arthropoda</taxon>
        <taxon>Crustacea</taxon>
        <taxon>Multicrustacea</taxon>
        <taxon>Malacostraca</taxon>
        <taxon>Eumalacostraca</taxon>
        <taxon>Eucarida</taxon>
        <taxon>Decapoda</taxon>
        <taxon>Pleocyemata</taxon>
        <taxon>Anomura</taxon>
        <taxon>Galatheoidea</taxon>
        <taxon>Porcellanidae</taxon>
        <taxon>Petrolisthes</taxon>
    </lineage>
</organism>
<keyword evidence="3" id="KW-1185">Reference proteome</keyword>
<dbReference type="Gene3D" id="2.10.90.10">
    <property type="entry name" value="Cystine-knot cytokines"/>
    <property type="match status" value="1"/>
</dbReference>
<feature type="compositionally biased region" description="Basic and acidic residues" evidence="1">
    <location>
        <begin position="34"/>
        <end position="51"/>
    </location>
</feature>
<feature type="region of interest" description="Disordered" evidence="1">
    <location>
        <begin position="1"/>
        <end position="51"/>
    </location>
</feature>
<sequence length="164" mass="18924">MTKNISDSSNTHTAPQVMTKNISDSSNTQGINIEEYHQTPSERDSEEAERARHYQEWTRQKNELQEVEINLCHPLNLSVSINTFLTPSDHLLDMDLYPTHVVLPRCPQCVGFCSNNSDICLPNNYPFPTTTIYIIAWNLKTNKPENHQRQAEYHKSCECSKENE</sequence>
<dbReference type="EMBL" id="JAWZYT010001366">
    <property type="protein sequence ID" value="KAK4312907.1"/>
    <property type="molecule type" value="Genomic_DNA"/>
</dbReference>
<dbReference type="InterPro" id="IPR029034">
    <property type="entry name" value="Cystine-knot_cytokine"/>
</dbReference>
<dbReference type="AlphaFoldDB" id="A0AAE1PTW0"/>
<dbReference type="SUPFAM" id="SSF57501">
    <property type="entry name" value="Cystine-knot cytokines"/>
    <property type="match status" value="1"/>
</dbReference>
<protein>
    <recommendedName>
        <fullName evidence="4">Platelet-derived growth factor (PDGF) family profile domain-containing protein</fullName>
    </recommendedName>
</protein>
<evidence type="ECO:0000313" key="3">
    <source>
        <dbReference type="Proteomes" id="UP001292094"/>
    </source>
</evidence>
<accession>A0AAE1PTW0</accession>
<dbReference type="Proteomes" id="UP001292094">
    <property type="component" value="Unassembled WGS sequence"/>
</dbReference>